<dbReference type="Pfam" id="PF00003">
    <property type="entry name" value="7tm_3"/>
    <property type="match status" value="1"/>
</dbReference>
<evidence type="ECO:0000259" key="11">
    <source>
        <dbReference type="PROSITE" id="PS50259"/>
    </source>
</evidence>
<dbReference type="EMBL" id="CAICTM010001519">
    <property type="protein sequence ID" value="CAB9524319.1"/>
    <property type="molecule type" value="Genomic_DNA"/>
</dbReference>
<keyword evidence="2 10" id="KW-0812">Transmembrane</keyword>
<dbReference type="Proteomes" id="UP001153069">
    <property type="component" value="Unassembled WGS sequence"/>
</dbReference>
<dbReference type="OrthoDB" id="2129233at2759"/>
<keyword evidence="6 12" id="KW-0675">Receptor</keyword>
<comment type="caution">
    <text evidence="12">The sequence shown here is derived from an EMBL/GenBank/DDBJ whole genome shotgun (WGS) entry which is preliminary data.</text>
</comment>
<comment type="subcellular location">
    <subcellularLocation>
        <location evidence="1">Membrane</location>
        <topology evidence="1">Multi-pass membrane protein</topology>
    </subcellularLocation>
</comment>
<sequence>MNNISTSLLDDDSARGAQSRGRMLGLMGYTRTQGNDREIHSRFLELSASVYLAWRELEERRGDILSGLPALLVGCDVSWDLELRDTRFSEAQAVNQLLQAMDFGNATNTTVEPTVIIGPLLKTVAKTVTVLAGGGLGIPQVSVATSPALEGSPLFARTTPTDINEARAIMTYLHSLVGTPSVVANVFLLTDLHGNEYSVLLQNQADRLGITFQRFAIQEHNEESIEKTIQSLRASGIKYIVPIMYQGVYEDVVRIAYRHGIIGNPEYFWLFQGKASWPNDNFGWDRETDGDLANALDGVGTIQLQVDPYEPLDIAAKELRESPEQWAGFVSKMAEPELFVNFTPPETQTPTFRFFAFDAVVAMGLAACRAPNYGQDQKQLYDALQHVEFNGTSGHVSFGASGSRASVSTQYIVWNLVLSEARSTNTTYHYDAQTVAMMVGDQVQIQNSFVYSGNTTTPPPPLPPLRDYDYNLVPLGAHIVGLCMGGTILLISTFLIAWTLRNKDKFAVRSAQPTFLVLLLCGVIIMACTIIPMTFQGKEESTRLDRACMSIPWLLCLGFVCAMSAILAKAWRLEQISSGAQGMRRVTVTAKQVMKPFFVLLIWNATVLTVWTVVSPYHYVRQPVDNTDRSGRNLESYGVCRITTNSNWKWIFFVLLGVANVAGVLFTAYKCYQVRNKSFYFSETVYLTWSMASLLETGLVGGPFLLVARNKPTAHFLVSSALICITCLAFVLPMYAFKYNHIESAYSDAKRDEARIEDINRLAVALDGSCDDGDDVSLPGRLSIHRSEHSTTHVLDSSSQHSRTPFGGGRSKTFGHRKSGSDGKKGRDSSAAGSSWLSLPRWRHSQ</sequence>
<feature type="domain" description="G-protein coupled receptors family 3 profile" evidence="11">
    <location>
        <begin position="547"/>
        <end position="731"/>
    </location>
</feature>
<organism evidence="12 13">
    <name type="scientific">Seminavis robusta</name>
    <dbReference type="NCBI Taxonomy" id="568900"/>
    <lineage>
        <taxon>Eukaryota</taxon>
        <taxon>Sar</taxon>
        <taxon>Stramenopiles</taxon>
        <taxon>Ochrophyta</taxon>
        <taxon>Bacillariophyta</taxon>
        <taxon>Bacillariophyceae</taxon>
        <taxon>Bacillariophycidae</taxon>
        <taxon>Naviculales</taxon>
        <taxon>Naviculaceae</taxon>
        <taxon>Seminavis</taxon>
    </lineage>
</organism>
<evidence type="ECO:0000256" key="9">
    <source>
        <dbReference type="SAM" id="MobiDB-lite"/>
    </source>
</evidence>
<protein>
    <submittedName>
        <fullName evidence="12">Acid type B receptor subunit 1</fullName>
    </submittedName>
</protein>
<gene>
    <name evidence="12" type="ORF">SEMRO_1521_G279510.1</name>
</gene>
<feature type="transmembrane region" description="Helical" evidence="10">
    <location>
        <begin position="650"/>
        <end position="672"/>
    </location>
</feature>
<dbReference type="PANTHER" id="PTHR10519">
    <property type="entry name" value="GABA-B RECEPTOR"/>
    <property type="match status" value="1"/>
</dbReference>
<keyword evidence="3 10" id="KW-1133">Transmembrane helix</keyword>
<dbReference type="PROSITE" id="PS50259">
    <property type="entry name" value="G_PROTEIN_RECEP_F3_4"/>
    <property type="match status" value="1"/>
</dbReference>
<dbReference type="InterPro" id="IPR028082">
    <property type="entry name" value="Peripla_BP_I"/>
</dbReference>
<evidence type="ECO:0000256" key="5">
    <source>
        <dbReference type="ARBA" id="ARBA00023136"/>
    </source>
</evidence>
<keyword evidence="5 10" id="KW-0472">Membrane</keyword>
<proteinExistence type="predicted"/>
<accession>A0A9N8EQM9</accession>
<feature type="transmembrane region" description="Helical" evidence="10">
    <location>
        <begin position="593"/>
        <end position="614"/>
    </location>
</feature>
<dbReference type="InterPro" id="IPR002455">
    <property type="entry name" value="GPCR3_GABA-B"/>
</dbReference>
<feature type="compositionally biased region" description="Basic and acidic residues" evidence="9">
    <location>
        <begin position="819"/>
        <end position="828"/>
    </location>
</feature>
<dbReference type="PANTHER" id="PTHR10519:SF20">
    <property type="entry name" value="G-PROTEIN COUPLED RECEPTOR 156-RELATED"/>
    <property type="match status" value="1"/>
</dbReference>
<evidence type="ECO:0000256" key="7">
    <source>
        <dbReference type="ARBA" id="ARBA00023180"/>
    </source>
</evidence>
<feature type="transmembrane region" description="Helical" evidence="10">
    <location>
        <begin position="475"/>
        <end position="501"/>
    </location>
</feature>
<evidence type="ECO:0000256" key="10">
    <source>
        <dbReference type="SAM" id="Phobius"/>
    </source>
</evidence>
<feature type="transmembrane region" description="Helical" evidence="10">
    <location>
        <begin position="513"/>
        <end position="535"/>
    </location>
</feature>
<feature type="transmembrane region" description="Helical" evidence="10">
    <location>
        <begin position="550"/>
        <end position="572"/>
    </location>
</feature>
<name>A0A9N8EQM9_9STRA</name>
<feature type="compositionally biased region" description="Polar residues" evidence="9">
    <location>
        <begin position="792"/>
        <end position="803"/>
    </location>
</feature>
<dbReference type="Gene3D" id="3.40.50.2300">
    <property type="match status" value="2"/>
</dbReference>
<feature type="region of interest" description="Disordered" evidence="9">
    <location>
        <begin position="789"/>
        <end position="846"/>
    </location>
</feature>
<keyword evidence="8" id="KW-0807">Transducer</keyword>
<dbReference type="SUPFAM" id="SSF53822">
    <property type="entry name" value="Periplasmic binding protein-like I"/>
    <property type="match status" value="1"/>
</dbReference>
<reference evidence="12" key="1">
    <citation type="submission" date="2020-06" db="EMBL/GenBank/DDBJ databases">
        <authorList>
            <consortium name="Plant Systems Biology data submission"/>
        </authorList>
    </citation>
    <scope>NUCLEOTIDE SEQUENCE</scope>
    <source>
        <strain evidence="12">D6</strain>
    </source>
</reference>
<dbReference type="GO" id="GO:0038039">
    <property type="term" value="C:G protein-coupled receptor heterodimeric complex"/>
    <property type="evidence" value="ECO:0007669"/>
    <property type="project" value="TreeGrafter"/>
</dbReference>
<evidence type="ECO:0000256" key="3">
    <source>
        <dbReference type="ARBA" id="ARBA00022989"/>
    </source>
</evidence>
<dbReference type="InterPro" id="IPR017978">
    <property type="entry name" value="GPCR_3_C"/>
</dbReference>
<dbReference type="CDD" id="cd15047">
    <property type="entry name" value="7tmC_GABA-B-like"/>
    <property type="match status" value="1"/>
</dbReference>
<keyword evidence="13" id="KW-1185">Reference proteome</keyword>
<dbReference type="GO" id="GO:0004965">
    <property type="term" value="F:G protein-coupled GABA receptor activity"/>
    <property type="evidence" value="ECO:0007669"/>
    <property type="project" value="InterPro"/>
</dbReference>
<keyword evidence="7" id="KW-0325">Glycoprotein</keyword>
<evidence type="ECO:0000256" key="6">
    <source>
        <dbReference type="ARBA" id="ARBA00023170"/>
    </source>
</evidence>
<dbReference type="Pfam" id="PF01094">
    <property type="entry name" value="ANF_receptor"/>
    <property type="match status" value="1"/>
</dbReference>
<evidence type="ECO:0000256" key="1">
    <source>
        <dbReference type="ARBA" id="ARBA00004141"/>
    </source>
</evidence>
<dbReference type="AlphaFoldDB" id="A0A9N8EQM9"/>
<evidence type="ECO:0000313" key="12">
    <source>
        <dbReference type="EMBL" id="CAB9524319.1"/>
    </source>
</evidence>
<evidence type="ECO:0000256" key="8">
    <source>
        <dbReference type="ARBA" id="ARBA00023224"/>
    </source>
</evidence>
<dbReference type="InterPro" id="IPR001828">
    <property type="entry name" value="ANF_lig-bd_rcpt"/>
</dbReference>
<evidence type="ECO:0000256" key="4">
    <source>
        <dbReference type="ARBA" id="ARBA00023040"/>
    </source>
</evidence>
<feature type="transmembrane region" description="Helical" evidence="10">
    <location>
        <begin position="684"/>
        <end position="708"/>
    </location>
</feature>
<feature type="transmembrane region" description="Helical" evidence="10">
    <location>
        <begin position="714"/>
        <end position="737"/>
    </location>
</feature>
<evidence type="ECO:0000256" key="2">
    <source>
        <dbReference type="ARBA" id="ARBA00022692"/>
    </source>
</evidence>
<evidence type="ECO:0000313" key="13">
    <source>
        <dbReference type="Proteomes" id="UP001153069"/>
    </source>
</evidence>
<keyword evidence="4" id="KW-0297">G-protein coupled receptor</keyword>